<gene>
    <name evidence="1" type="ORF">BECKDK2373B_GA0170837_104312</name>
</gene>
<evidence type="ECO:0000313" key="1">
    <source>
        <dbReference type="EMBL" id="VFJ53636.1"/>
    </source>
</evidence>
<proteinExistence type="predicted"/>
<dbReference type="AlphaFoldDB" id="A0A450SJJ8"/>
<name>A0A450SJJ8_9GAMM</name>
<sequence>MKNTNGQVMAKVLTKIAQAVRRLDESEIERLLAGDFRVELVLEAREKRHNKNARNPDADVPKDISDIAQCLRDLGDCAEGRTLLDERVPNKDSLTRLVRYLDLPLHRQETKERLKEKIIDATIGYRLRSRAIRGTSDLGNAAN</sequence>
<organism evidence="1">
    <name type="scientific">Candidatus Kentrum sp. DK</name>
    <dbReference type="NCBI Taxonomy" id="2126562"/>
    <lineage>
        <taxon>Bacteria</taxon>
        <taxon>Pseudomonadati</taxon>
        <taxon>Pseudomonadota</taxon>
        <taxon>Gammaproteobacteria</taxon>
        <taxon>Candidatus Kentrum</taxon>
    </lineage>
</organism>
<accession>A0A450SJJ8</accession>
<reference evidence="1" key="1">
    <citation type="submission" date="2019-02" db="EMBL/GenBank/DDBJ databases">
        <authorList>
            <person name="Gruber-Vodicka R. H."/>
            <person name="Seah K. B. B."/>
        </authorList>
    </citation>
    <scope>NUCLEOTIDE SEQUENCE</scope>
    <source>
        <strain evidence="1">BECK_DK47</strain>
    </source>
</reference>
<protein>
    <submittedName>
        <fullName evidence="1">Uncharacterized protein</fullName>
    </submittedName>
</protein>
<dbReference type="EMBL" id="CAADEX010000043">
    <property type="protein sequence ID" value="VFJ53636.1"/>
    <property type="molecule type" value="Genomic_DNA"/>
</dbReference>